<feature type="compositionally biased region" description="Polar residues" evidence="8">
    <location>
        <begin position="1658"/>
        <end position="1702"/>
    </location>
</feature>
<dbReference type="GO" id="GO:0030864">
    <property type="term" value="C:cortical actin cytoskeleton"/>
    <property type="evidence" value="ECO:0007669"/>
    <property type="project" value="TreeGrafter"/>
</dbReference>
<feature type="region of interest" description="Disordered" evidence="8">
    <location>
        <begin position="991"/>
        <end position="1038"/>
    </location>
</feature>
<dbReference type="Pfam" id="PF08687">
    <property type="entry name" value="ASD2"/>
    <property type="match status" value="1"/>
</dbReference>
<feature type="domain" description="ASD2" evidence="10">
    <location>
        <begin position="1739"/>
        <end position="2027"/>
    </location>
</feature>
<dbReference type="GO" id="GO:0043296">
    <property type="term" value="C:apical junction complex"/>
    <property type="evidence" value="ECO:0007669"/>
    <property type="project" value="TreeGrafter"/>
</dbReference>
<dbReference type="GO" id="GO:0005874">
    <property type="term" value="C:microtubule"/>
    <property type="evidence" value="ECO:0007669"/>
    <property type="project" value="UniProtKB-KW"/>
</dbReference>
<feature type="region of interest" description="Disordered" evidence="8">
    <location>
        <begin position="1059"/>
        <end position="1079"/>
    </location>
</feature>
<dbReference type="GO" id="GO:0051015">
    <property type="term" value="F:actin filament binding"/>
    <property type="evidence" value="ECO:0007669"/>
    <property type="project" value="InterPro"/>
</dbReference>
<dbReference type="InterPro" id="IPR014800">
    <property type="entry name" value="ASD1_dom"/>
</dbReference>
<gene>
    <name evidence="11" type="ORF">DUI87_08681</name>
</gene>
<feature type="compositionally biased region" description="Low complexity" evidence="8">
    <location>
        <begin position="1169"/>
        <end position="1180"/>
    </location>
</feature>
<feature type="compositionally biased region" description="Polar residues" evidence="8">
    <location>
        <begin position="1432"/>
        <end position="1450"/>
    </location>
</feature>
<feature type="compositionally biased region" description="Basic and acidic residues" evidence="8">
    <location>
        <begin position="1311"/>
        <end position="1320"/>
    </location>
</feature>
<evidence type="ECO:0000313" key="11">
    <source>
        <dbReference type="EMBL" id="RMC13605.1"/>
    </source>
</evidence>
<dbReference type="PROSITE" id="PS51306">
    <property type="entry name" value="ASD1"/>
    <property type="match status" value="1"/>
</dbReference>
<feature type="domain" description="ASD1" evidence="9">
    <location>
        <begin position="976"/>
        <end position="1076"/>
    </location>
</feature>
<dbReference type="Proteomes" id="UP000269221">
    <property type="component" value="Unassembled WGS sequence"/>
</dbReference>
<evidence type="ECO:0000256" key="2">
    <source>
        <dbReference type="ARBA" id="ARBA00006469"/>
    </source>
</evidence>
<keyword evidence="3" id="KW-0963">Cytoplasm</keyword>
<dbReference type="PROSITE" id="PS51307">
    <property type="entry name" value="ASD2"/>
    <property type="match status" value="1"/>
</dbReference>
<accession>A0A3M0KKL5</accession>
<feature type="compositionally biased region" description="Low complexity" evidence="8">
    <location>
        <begin position="798"/>
        <end position="807"/>
    </location>
</feature>
<feature type="region of interest" description="Disordered" evidence="8">
    <location>
        <begin position="1509"/>
        <end position="1735"/>
    </location>
</feature>
<feature type="compositionally biased region" description="Basic and acidic residues" evidence="8">
    <location>
        <begin position="739"/>
        <end position="754"/>
    </location>
</feature>
<sequence>MQAHLHALKRILALWSASQRLWFHGEWLAVGSSSFDYPVYTFSTIREGGRRIKSRCLRITTDNIAVLTDICMGDMKTAPFIPSCDGAESYNCFEIRVGIVQQNTTKVRIPFGKEFAKKDENMFPGVTHVEPVAFWIHKTSLEFFTYLAKTVALNLAVSDLRDTHAAQGCTELSPSPLSPDCVTTDFQPSKATWAAGVKLRLKTRRSETPGRPHSWHSTKLAENQPDPSMMQISQGTLGTPWHQSYHSSSSTSDLCAYEHGYLRRSPDQYSSRGSMESLDHSSPAYHPCHLSPAKSTNSIDQLSHLHSKRDSAYSSFSTNSSIPEYPVAPFGKEHPCSSDSAQSRGGLPEGIRQADIRYVRTVYDAQQRVSQEYEVKPSALLPGADGRASLDGRGRLHAFSRHGAASSWAQPAQGPSDGKSQPPKGPPLPPARSDSYAAIRHHEPSKPGWTQPKGAWAPLVSSLSQGPLPKPPFGEGHLHTVVEKSPESSPTMKAKQSYSQAAQPGQPLLPTGVYAVPSPEPHYAQVPRPSAGSTGTLYPALAKESGYSPALPVSYDKAVAGGTLGSDENGNQSTTNRSTIFYQPPTTERKHEAKLIQQKPPSVAGPELCLAVSRKEELLPLYKAAHGHRETTGTTLASEPIFQGPQTQLRDASERKTHYQPKEDWTPGSQEDKNGSAQVNERDTGAPHLWGHSKAKQYGFSSLQNIPESSKRQSSSELRETQPGEGYSNTKLSFLNSSSREEKDHREQGHRQWSDVDSQAFTRQEEEGTGMAQLHATEPKCKEPPSPQVPKTLDFGRSRLSSSSAQSFPYSKPEAGKPRCSVLEKVNKFEQREQSTPRPQSAGIPSFGQHYGPSRMSQPAGTRCSVHSPEDMRSKLPNEPGRGSSPSIRNGKLEEADWCPVELQMAASVKQARPSEYYSPRPENEVQIRAAQLPRSRSTFQLGGEPEKEILWKDNIQDAHGSQLDTLFNRAYRNSIKDAQSRVLRATSFRRISPPFGNTPKRVPQRPASAHVGMRSTAASPHTPKERHSITPTEGGFSSLDYARTQHVLRIGGRKRLTAEQKKRSYSEPEKMNEVGISDGEPSPFSFQKKSIHFIFPENTVADRRKIFERDGKASSTASLSKPELKQLQQNALADYIERKTGRRPSSQDIGLLRERSHSSYLQLGGPDSQSLSSASSMNSLQDQNLYRRRESVERVSRTGRMSSTLPPGLMDCLDTSGDEKVPGRQDSLVTGRPKPERCRDYRPRSDLTKGTQTDPLGAQGQPCYRKQEQVFETTSTARKSGKSVSVEDLLDRYDNQPVPVHVRSRSSPTADKKHQELLRRESSEFGPMLRDPFYVVGAGARSFSKKERSHSEKTAFTSYYPHPLRSTEVVAGPATLVENHKLSELSRPDSRTSALFSAPTEARSHYPEQKQGFKPLFLNLTPSGPGPSFPNTPAQAPSDFQSTGDSQAPRQHHAKREAPEGNGSTQAQPLGAVQDRSPETPTEEMMWRRKAGLLHRSLPPKVAWAHPAKDSSYARAMVSPPAAGPKPSQRWQSLPMQSSTSSDPETPSPQAMTQLRISESGLQLTPPPSLQDEDDEVFVVPSQPPFSLPPPSHPLPELSSCTSANGREEFPPPPPPVEGNGAAGDKSPRLPEEDSVSSFKSFPKALAEREMTGLGTGTSENNWPTSLKRTGSPSAMDQQHQSPASSEGPQSTDRQPITQPEGNPREPALENASLDSGVTSTAPPVKAKNKTPEDIKSEALAKEIVHKDKSLADILDPDSKMKTTMDLMEGIFPSGTSVLKENNMKRKMSQTQASRTAVAGDTREEKEAPVTLITCPAYYSVSAPKAELLNKIKDLPEEIGEEEELLDINEKKAELIGSLTHKLEILKEAKEGLLADIKMNNALGEEVELLISTLCKPNEFDKYKMFIGDLDKVVNLLLSLSGRLARVENVLSSLGDSANSEERSSLKEKRKLLAGQHEDARELKENLDRRERVVLDILGNYLSEEQLQDYQHFVKMKSALLIEQRELDDKIKLGQEQLKCLMESLPVDFTPRDAAAAAALAAALATSSGSVVKHLQQPPPHSNLSQVELGYSPTGVPLIPVLGRWSSSKTVDRDRSEPRF</sequence>
<dbReference type="GO" id="GO:0005912">
    <property type="term" value="C:adherens junction"/>
    <property type="evidence" value="ECO:0007669"/>
    <property type="project" value="TreeGrafter"/>
</dbReference>
<evidence type="ECO:0000256" key="1">
    <source>
        <dbReference type="ARBA" id="ARBA00004245"/>
    </source>
</evidence>
<evidence type="ECO:0000256" key="6">
    <source>
        <dbReference type="ARBA" id="ARBA00023212"/>
    </source>
</evidence>
<feature type="region of interest" description="Disordered" evidence="8">
    <location>
        <begin position="326"/>
        <end position="349"/>
    </location>
</feature>
<feature type="region of interest" description="Disordered" evidence="8">
    <location>
        <begin position="1784"/>
        <end position="1804"/>
    </location>
</feature>
<evidence type="ECO:0008006" key="13">
    <source>
        <dbReference type="Google" id="ProtNLM"/>
    </source>
</evidence>
<feature type="region of interest" description="Disordered" evidence="8">
    <location>
        <begin position="266"/>
        <end position="306"/>
    </location>
</feature>
<reference evidence="11 12" key="1">
    <citation type="submission" date="2018-07" db="EMBL/GenBank/DDBJ databases">
        <title>A high quality draft genome assembly of the barn swallow (H. rustica rustica).</title>
        <authorList>
            <person name="Formenti G."/>
            <person name="Chiara M."/>
            <person name="Poveda L."/>
            <person name="Francoijs K.-J."/>
            <person name="Bonisoli-Alquati A."/>
            <person name="Canova L."/>
            <person name="Gianfranceschi L."/>
            <person name="Horner D.S."/>
            <person name="Saino N."/>
        </authorList>
    </citation>
    <scope>NUCLEOTIDE SEQUENCE [LARGE SCALE GENOMIC DNA]</scope>
    <source>
        <strain evidence="11">Chelidonia</strain>
        <tissue evidence="11">Blood</tissue>
    </source>
</reference>
<feature type="compositionally biased region" description="Low complexity" evidence="8">
    <location>
        <begin position="1539"/>
        <end position="1550"/>
    </location>
</feature>
<dbReference type="InterPro" id="IPR027685">
    <property type="entry name" value="Shroom_fam"/>
</dbReference>
<dbReference type="EMBL" id="QRBI01000105">
    <property type="protein sequence ID" value="RMC13605.1"/>
    <property type="molecule type" value="Genomic_DNA"/>
</dbReference>
<evidence type="ECO:0000256" key="8">
    <source>
        <dbReference type="SAM" id="MobiDB-lite"/>
    </source>
</evidence>
<feature type="compositionally biased region" description="Basic and acidic residues" evidence="8">
    <location>
        <begin position="651"/>
        <end position="685"/>
    </location>
</feature>
<comment type="caution">
    <text evidence="11">The sequence shown here is derived from an EMBL/GenBank/DDBJ whole genome shotgun (WGS) entry which is preliminary data.</text>
</comment>
<feature type="compositionally biased region" description="Basic and acidic residues" evidence="8">
    <location>
        <begin position="1381"/>
        <end position="1391"/>
    </location>
</feature>
<feature type="compositionally biased region" description="Polar residues" evidence="8">
    <location>
        <begin position="699"/>
        <end position="716"/>
    </location>
</feature>
<keyword evidence="12" id="KW-1185">Reference proteome</keyword>
<feature type="region of interest" description="Disordered" evidence="8">
    <location>
        <begin position="1300"/>
        <end position="1320"/>
    </location>
</feature>
<feature type="compositionally biased region" description="Pro residues" evidence="8">
    <location>
        <begin position="1583"/>
        <end position="1595"/>
    </location>
</feature>
<feature type="compositionally biased region" description="Basic and acidic residues" evidence="8">
    <location>
        <begin position="825"/>
        <end position="835"/>
    </location>
</feature>
<evidence type="ECO:0000259" key="9">
    <source>
        <dbReference type="PROSITE" id="PS51306"/>
    </source>
</evidence>
<evidence type="ECO:0000256" key="7">
    <source>
        <dbReference type="PROSITE-ProRule" id="PRU00637"/>
    </source>
</evidence>
<evidence type="ECO:0000256" key="4">
    <source>
        <dbReference type="ARBA" id="ARBA00022701"/>
    </source>
</evidence>
<name>A0A3M0KKL5_HIRRU</name>
<organism evidence="11 12">
    <name type="scientific">Hirundo rustica rustica</name>
    <dbReference type="NCBI Taxonomy" id="333673"/>
    <lineage>
        <taxon>Eukaryota</taxon>
        <taxon>Metazoa</taxon>
        <taxon>Chordata</taxon>
        <taxon>Craniata</taxon>
        <taxon>Vertebrata</taxon>
        <taxon>Euteleostomi</taxon>
        <taxon>Archelosauria</taxon>
        <taxon>Archosauria</taxon>
        <taxon>Dinosauria</taxon>
        <taxon>Saurischia</taxon>
        <taxon>Theropoda</taxon>
        <taxon>Coelurosauria</taxon>
        <taxon>Aves</taxon>
        <taxon>Neognathae</taxon>
        <taxon>Neoaves</taxon>
        <taxon>Telluraves</taxon>
        <taxon>Australaves</taxon>
        <taxon>Passeriformes</taxon>
        <taxon>Sylvioidea</taxon>
        <taxon>Hirundinidae</taxon>
        <taxon>Hirundo</taxon>
    </lineage>
</organism>
<comment type="similarity">
    <text evidence="2">Belongs to the shroom family.</text>
</comment>
<dbReference type="GO" id="GO:0016324">
    <property type="term" value="C:apical plasma membrane"/>
    <property type="evidence" value="ECO:0007669"/>
    <property type="project" value="TreeGrafter"/>
</dbReference>
<dbReference type="PANTHER" id="PTHR15012:SF33">
    <property type="entry name" value="PROTEIN SHROOM3"/>
    <property type="match status" value="1"/>
</dbReference>
<feature type="region of interest" description="Disordered" evidence="8">
    <location>
        <begin position="1381"/>
        <end position="1485"/>
    </location>
</feature>
<dbReference type="OrthoDB" id="10063560at2759"/>
<feature type="compositionally biased region" description="Basic and acidic residues" evidence="8">
    <location>
        <begin position="1234"/>
        <end position="1248"/>
    </location>
</feature>
<evidence type="ECO:0000259" key="10">
    <source>
        <dbReference type="PROSITE" id="PS51307"/>
    </source>
</evidence>
<evidence type="ECO:0000313" key="12">
    <source>
        <dbReference type="Proteomes" id="UP000269221"/>
    </source>
</evidence>
<feature type="region of interest" description="Disordered" evidence="8">
    <location>
        <begin position="203"/>
        <end position="226"/>
    </location>
</feature>
<evidence type="ECO:0000256" key="5">
    <source>
        <dbReference type="ARBA" id="ARBA00023203"/>
    </source>
</evidence>
<feature type="region of interest" description="Disordered" evidence="8">
    <location>
        <begin position="630"/>
        <end position="892"/>
    </location>
</feature>
<dbReference type="PANTHER" id="PTHR15012">
    <property type="entry name" value="APICAL PROTEIN/SHROOM-RELATED"/>
    <property type="match status" value="1"/>
</dbReference>
<keyword evidence="5 7" id="KW-0009">Actin-binding</keyword>
<evidence type="ECO:0000256" key="3">
    <source>
        <dbReference type="ARBA" id="ARBA00022490"/>
    </source>
</evidence>
<dbReference type="InterPro" id="IPR014799">
    <property type="entry name" value="ASD2_dom"/>
</dbReference>
<comment type="subcellular location">
    <subcellularLocation>
        <location evidence="1">Cytoplasm</location>
        <location evidence="1">Cytoskeleton</location>
    </subcellularLocation>
</comment>
<proteinExistence type="inferred from homology"/>
<feature type="region of interest" description="Disordered" evidence="8">
    <location>
        <begin position="401"/>
        <end position="434"/>
    </location>
</feature>
<feature type="compositionally biased region" description="Polar residues" evidence="8">
    <location>
        <begin position="1714"/>
        <end position="1723"/>
    </location>
</feature>
<protein>
    <recommendedName>
        <fullName evidence="13">ASD2 domain-containing protein</fullName>
    </recommendedName>
</protein>
<dbReference type="GO" id="GO:0007015">
    <property type="term" value="P:actin filament organization"/>
    <property type="evidence" value="ECO:0007669"/>
    <property type="project" value="TreeGrafter"/>
</dbReference>
<feature type="compositionally biased region" description="Polar residues" evidence="8">
    <location>
        <begin position="1551"/>
        <end position="1564"/>
    </location>
</feature>
<feature type="compositionally biased region" description="Polar residues" evidence="8">
    <location>
        <begin position="727"/>
        <end position="738"/>
    </location>
</feature>
<feature type="region of interest" description="Disordered" evidence="8">
    <location>
        <begin position="1161"/>
        <end position="1264"/>
    </location>
</feature>
<feature type="compositionally biased region" description="Basic and acidic residues" evidence="8">
    <location>
        <begin position="1186"/>
        <end position="1197"/>
    </location>
</feature>
<dbReference type="Pfam" id="PF08688">
    <property type="entry name" value="ASD1"/>
    <property type="match status" value="1"/>
</dbReference>
<keyword evidence="6" id="KW-0206">Cytoskeleton</keyword>
<dbReference type="Gene3D" id="6.10.250.3120">
    <property type="match status" value="1"/>
</dbReference>
<dbReference type="STRING" id="333673.A0A3M0KKL5"/>
<feature type="compositionally biased region" description="Basic and acidic residues" evidence="8">
    <location>
        <begin position="1059"/>
        <end position="1073"/>
    </location>
</feature>
<keyword evidence="4" id="KW-0493">Microtubule</keyword>